<dbReference type="Pfam" id="PF05378">
    <property type="entry name" value="Hydant_A_N"/>
    <property type="match status" value="1"/>
</dbReference>
<dbReference type="EC" id="6.4.1.8" evidence="3"/>
<dbReference type="PANTHER" id="PTHR11365:SF10">
    <property type="entry name" value="HYDANTOINASE_OXOPROLINASE"/>
    <property type="match status" value="1"/>
</dbReference>
<dbReference type="GO" id="GO:0016874">
    <property type="term" value="F:ligase activity"/>
    <property type="evidence" value="ECO:0007669"/>
    <property type="project" value="UniProtKB-KW"/>
</dbReference>
<reference evidence="3 4" key="1">
    <citation type="submission" date="2016-09" db="EMBL/GenBank/DDBJ databases">
        <title>Genome Sequence of Lactobacillus sunkii Strain CG01.</title>
        <authorList>
            <person name="Poehlein A."/>
            <person name="Gabris C."/>
            <person name="Bengelsdorf F.R."/>
            <person name="Duerre P."/>
            <person name="Daniel R."/>
        </authorList>
    </citation>
    <scope>NUCLEOTIDE SEQUENCE [LARGE SCALE GENOMIC DNA]</scope>
    <source>
        <strain evidence="3 4">CG_D</strain>
    </source>
</reference>
<dbReference type="EMBL" id="MIQE01000002">
    <property type="protein sequence ID" value="OFA13109.1"/>
    <property type="molecule type" value="Genomic_DNA"/>
</dbReference>
<feature type="domain" description="Hydantoinase A/oxoprolinase" evidence="1">
    <location>
        <begin position="191"/>
        <end position="360"/>
    </location>
</feature>
<dbReference type="Pfam" id="PF01968">
    <property type="entry name" value="Hydantoinase_A"/>
    <property type="match status" value="1"/>
</dbReference>
<organism evidence="3 4">
    <name type="scientific">Lentilactobacillus sunkii</name>
    <dbReference type="NCBI Taxonomy" id="481719"/>
    <lineage>
        <taxon>Bacteria</taxon>
        <taxon>Bacillati</taxon>
        <taxon>Bacillota</taxon>
        <taxon>Bacilli</taxon>
        <taxon>Lactobacillales</taxon>
        <taxon>Lactobacillaceae</taxon>
        <taxon>Lentilactobacillus</taxon>
    </lineage>
</organism>
<dbReference type="AlphaFoldDB" id="A0A1E7XJ58"/>
<evidence type="ECO:0000259" key="1">
    <source>
        <dbReference type="Pfam" id="PF01968"/>
    </source>
</evidence>
<protein>
    <submittedName>
        <fullName evidence="3">Acetophenone carboxylase gamma subunit</fullName>
        <ecNumber evidence="3">6.4.1.8</ecNumber>
    </submittedName>
</protein>
<feature type="domain" description="Hydantoinase/oxoprolinase N-terminal" evidence="2">
    <location>
        <begin position="3"/>
        <end position="172"/>
    </location>
</feature>
<evidence type="ECO:0000313" key="3">
    <source>
        <dbReference type="EMBL" id="OFA13109.1"/>
    </source>
</evidence>
<dbReference type="PANTHER" id="PTHR11365">
    <property type="entry name" value="5-OXOPROLINASE RELATED"/>
    <property type="match status" value="1"/>
</dbReference>
<comment type="caution">
    <text evidence="3">The sequence shown here is derived from an EMBL/GenBank/DDBJ whole genome shotgun (WGS) entry which is preliminary data.</text>
</comment>
<dbReference type="GO" id="GO:0016787">
    <property type="term" value="F:hydrolase activity"/>
    <property type="evidence" value="ECO:0007669"/>
    <property type="project" value="InterPro"/>
</dbReference>
<sequence length="516" mass="54376">MIRLGIDVGGTNTDCVLLDDELEVIARVKSPTTGDVQSGISNGIKEVLGIANIDPQNITHAMLGTTQATNAIAERKGLDRVGVIRLGKPYTTSIPPLTDWPADLAEKVGEHRYIETGGYEFTGEEINPINESEIKAVCQKMAGKVDTVAITGVFSPVNNFQEKRCREIVEEELDVPVTISSEIGSLGLLERENAAALNAALHSTAHRFIKGFINSLKENNIDAEVYICQNDGTLMSTEQAEQFPVLTIGCGPTNSIRGAAYLSHMKDGIVIDIGGTTTDVGVIVNGFPRQSSFSENIGGVRTNFPMPDVSSVALGGGTLVKNQGSSVKVGPESLGYKLMKDGLAFGGTQLTTTDVTLANGNSKIIPDTKRVNLDDQLIEKAKTEIERILNDAVDQMRTSSDKVPVVLVGGGSIIATKNISGAATVDIPENFGVANAVGAALGEVSGEVNSIYSFEEKSEAATVAEAKSVAINQAIEAGADPKSVNIISVDVLPLAYLPQNAAIVKIKASGKLKSLV</sequence>
<keyword evidence="3" id="KW-0436">Ligase</keyword>
<dbReference type="Gene3D" id="3.30.420.40">
    <property type="match status" value="1"/>
</dbReference>
<dbReference type="RefSeq" id="WP_070366889.1">
    <property type="nucleotide sequence ID" value="NZ_JAZHVW010000013.1"/>
</dbReference>
<evidence type="ECO:0000259" key="2">
    <source>
        <dbReference type="Pfam" id="PF05378"/>
    </source>
</evidence>
<gene>
    <name evidence="3" type="primary">apc3_2</name>
    <name evidence="3" type="ORF">LASUN_01080</name>
</gene>
<evidence type="ECO:0000313" key="4">
    <source>
        <dbReference type="Proteomes" id="UP000177010"/>
    </source>
</evidence>
<dbReference type="SUPFAM" id="SSF53067">
    <property type="entry name" value="Actin-like ATPase domain"/>
    <property type="match status" value="1"/>
</dbReference>
<name>A0A1E7XJ58_9LACO</name>
<dbReference type="Proteomes" id="UP000177010">
    <property type="component" value="Unassembled WGS sequence"/>
</dbReference>
<dbReference type="InterPro" id="IPR002821">
    <property type="entry name" value="Hydantoinase_A"/>
</dbReference>
<dbReference type="InterPro" id="IPR043129">
    <property type="entry name" value="ATPase_NBD"/>
</dbReference>
<accession>A0A1E7XJ58</accession>
<dbReference type="STRING" id="481719.LASUN_01080"/>
<dbReference type="InterPro" id="IPR008040">
    <property type="entry name" value="Hydant_A_N"/>
</dbReference>
<proteinExistence type="predicted"/>
<dbReference type="InterPro" id="IPR045079">
    <property type="entry name" value="Oxoprolinase-like"/>
</dbReference>